<dbReference type="AlphaFoldDB" id="A0A1M6GRW4"/>
<dbReference type="Proteomes" id="UP000184510">
    <property type="component" value="Unassembled WGS sequence"/>
</dbReference>
<gene>
    <name evidence="6" type="ORF">SAMN02745181_1247</name>
</gene>
<feature type="transmembrane region" description="Helical" evidence="5">
    <location>
        <begin position="131"/>
        <end position="147"/>
    </location>
</feature>
<evidence type="ECO:0000256" key="2">
    <source>
        <dbReference type="ARBA" id="ARBA00022692"/>
    </source>
</evidence>
<sequence>MDQILNSFERKFGNWAIPGLIRYLAIIFFGTFLMGAAKPEIVMALDFDFEKIKAGEYWRLFSFILAPKAVAMGSFSAIWAFFGMMLLFIFSDSLEYQWGVFRTNLFVLWGFLSTLAANLIMALVFESSPPMSGIYLGASILFAFATYNPRFTLMLFFVIPCPIWIIAAFTGLIMGLSCLGSAEIAVFTIVALSNYLIVAIPMRFMQARGERSSFKRRRKFKSMAYSRERTPFHICSACGANDVTHPEKEFRVSHDGNDYCLEHLPK</sequence>
<organism evidence="6 7">
    <name type="scientific">Rubritalea squalenifaciens DSM 18772</name>
    <dbReference type="NCBI Taxonomy" id="1123071"/>
    <lineage>
        <taxon>Bacteria</taxon>
        <taxon>Pseudomonadati</taxon>
        <taxon>Verrucomicrobiota</taxon>
        <taxon>Verrucomicrobiia</taxon>
        <taxon>Verrucomicrobiales</taxon>
        <taxon>Rubritaleaceae</taxon>
        <taxon>Rubritalea</taxon>
    </lineage>
</organism>
<feature type="transmembrane region" description="Helical" evidence="5">
    <location>
        <begin position="20"/>
        <end position="37"/>
    </location>
</feature>
<keyword evidence="2 5" id="KW-0812">Transmembrane</keyword>
<name>A0A1M6GRW4_9BACT</name>
<dbReference type="InParanoid" id="A0A1M6GRW4"/>
<dbReference type="GO" id="GO:0016020">
    <property type="term" value="C:membrane"/>
    <property type="evidence" value="ECO:0007669"/>
    <property type="project" value="UniProtKB-SubCell"/>
</dbReference>
<keyword evidence="4 5" id="KW-0472">Membrane</keyword>
<dbReference type="Gene3D" id="1.20.1540.10">
    <property type="entry name" value="Rhomboid-like"/>
    <property type="match status" value="1"/>
</dbReference>
<evidence type="ECO:0008006" key="8">
    <source>
        <dbReference type="Google" id="ProtNLM"/>
    </source>
</evidence>
<dbReference type="STRING" id="1123071.SAMN02745181_1247"/>
<proteinExistence type="predicted"/>
<evidence type="ECO:0000256" key="5">
    <source>
        <dbReference type="SAM" id="Phobius"/>
    </source>
</evidence>
<feature type="transmembrane region" description="Helical" evidence="5">
    <location>
        <begin position="69"/>
        <end position="91"/>
    </location>
</feature>
<dbReference type="EMBL" id="FQYR01000003">
    <property type="protein sequence ID" value="SHJ12667.1"/>
    <property type="molecule type" value="Genomic_DNA"/>
</dbReference>
<evidence type="ECO:0000313" key="7">
    <source>
        <dbReference type="Proteomes" id="UP000184510"/>
    </source>
</evidence>
<reference evidence="6 7" key="1">
    <citation type="submission" date="2016-11" db="EMBL/GenBank/DDBJ databases">
        <authorList>
            <person name="Jaros S."/>
            <person name="Januszkiewicz K."/>
            <person name="Wedrychowicz H."/>
        </authorList>
    </citation>
    <scope>NUCLEOTIDE SEQUENCE [LARGE SCALE GENOMIC DNA]</scope>
    <source>
        <strain evidence="6 7">DSM 18772</strain>
    </source>
</reference>
<evidence type="ECO:0000256" key="1">
    <source>
        <dbReference type="ARBA" id="ARBA00004141"/>
    </source>
</evidence>
<feature type="transmembrane region" description="Helical" evidence="5">
    <location>
        <begin position="154"/>
        <end position="176"/>
    </location>
</feature>
<feature type="transmembrane region" description="Helical" evidence="5">
    <location>
        <begin position="103"/>
        <end position="125"/>
    </location>
</feature>
<comment type="subcellular location">
    <subcellularLocation>
        <location evidence="1">Membrane</location>
        <topology evidence="1">Multi-pass membrane protein</topology>
    </subcellularLocation>
</comment>
<evidence type="ECO:0000256" key="3">
    <source>
        <dbReference type="ARBA" id="ARBA00022989"/>
    </source>
</evidence>
<protein>
    <recommendedName>
        <fullName evidence="8">Peptidase S54 rhomboid domain-containing protein</fullName>
    </recommendedName>
</protein>
<keyword evidence="7" id="KW-1185">Reference proteome</keyword>
<dbReference type="InterPro" id="IPR035952">
    <property type="entry name" value="Rhomboid-like_sf"/>
</dbReference>
<evidence type="ECO:0000256" key="4">
    <source>
        <dbReference type="ARBA" id="ARBA00023136"/>
    </source>
</evidence>
<dbReference type="SUPFAM" id="SSF144091">
    <property type="entry name" value="Rhomboid-like"/>
    <property type="match status" value="1"/>
</dbReference>
<evidence type="ECO:0000313" key="6">
    <source>
        <dbReference type="EMBL" id="SHJ12667.1"/>
    </source>
</evidence>
<accession>A0A1M6GRW4</accession>
<feature type="transmembrane region" description="Helical" evidence="5">
    <location>
        <begin position="182"/>
        <end position="205"/>
    </location>
</feature>
<keyword evidence="3 5" id="KW-1133">Transmembrane helix</keyword>